<evidence type="ECO:0008006" key="2">
    <source>
        <dbReference type="Google" id="ProtNLM"/>
    </source>
</evidence>
<organism evidence="1">
    <name type="scientific">Caldilinea aerophila</name>
    <dbReference type="NCBI Taxonomy" id="133453"/>
    <lineage>
        <taxon>Bacteria</taxon>
        <taxon>Bacillati</taxon>
        <taxon>Chloroflexota</taxon>
        <taxon>Caldilineae</taxon>
        <taxon>Caldilineales</taxon>
        <taxon>Caldilineaceae</taxon>
        <taxon>Caldilinea</taxon>
    </lineage>
</organism>
<dbReference type="InterPro" id="IPR017850">
    <property type="entry name" value="Alkaline_phosphatase_core_sf"/>
</dbReference>
<dbReference type="EMBL" id="DSMG01000083">
    <property type="protein sequence ID" value="HDX31417.1"/>
    <property type="molecule type" value="Genomic_DNA"/>
</dbReference>
<protein>
    <recommendedName>
        <fullName evidence="2">Alkaline phosphatase family protein</fullName>
    </recommendedName>
</protein>
<accession>A0A7C1FFF7</accession>
<dbReference type="PANTHER" id="PTHR10151">
    <property type="entry name" value="ECTONUCLEOTIDE PYROPHOSPHATASE/PHOSPHODIESTERASE"/>
    <property type="match status" value="1"/>
</dbReference>
<gene>
    <name evidence="1" type="ORF">ENQ20_07970</name>
</gene>
<sequence length="260" mass="29173">MTTILLLIDGLRPDALSLVDAPWIEGLMQRGSSSLRARSVTPSITLPCHVSIFHSVPPQRHGVTTNVWQPMARPLPGLVEQAKLAGKRCYFFHNWEPLRDLNRPEMLEFSFYQNTCYVPEGDLTIAEVAAQRIAADQPDFAFIYFGTIDVAGHQAGWMTDLYLRQIERVDQGVGMVLDALRPEDSVLLQSDHGGHDRTHGTELPEDMLIPWIAAGPSIRRNYVIQTDVTLLDTAPTLARMLQIPAHPHWEGRCIDAIFET</sequence>
<proteinExistence type="predicted"/>
<dbReference type="Gene3D" id="3.40.720.10">
    <property type="entry name" value="Alkaline Phosphatase, subunit A"/>
    <property type="match status" value="1"/>
</dbReference>
<dbReference type="PANTHER" id="PTHR10151:SF120">
    <property type="entry name" value="BIS(5'-ADENOSYL)-TRIPHOSPHATASE"/>
    <property type="match status" value="1"/>
</dbReference>
<dbReference type="AlphaFoldDB" id="A0A7C1FFF7"/>
<dbReference type="InterPro" id="IPR002591">
    <property type="entry name" value="Phosphodiest/P_Trfase"/>
</dbReference>
<reference evidence="1" key="1">
    <citation type="journal article" date="2020" name="mSystems">
        <title>Genome- and Community-Level Interaction Insights into Carbon Utilization and Element Cycling Functions of Hydrothermarchaeota in Hydrothermal Sediment.</title>
        <authorList>
            <person name="Zhou Z."/>
            <person name="Liu Y."/>
            <person name="Xu W."/>
            <person name="Pan J."/>
            <person name="Luo Z.H."/>
            <person name="Li M."/>
        </authorList>
    </citation>
    <scope>NUCLEOTIDE SEQUENCE [LARGE SCALE GENOMIC DNA]</scope>
    <source>
        <strain evidence="1">SpSt-289</strain>
    </source>
</reference>
<dbReference type="GO" id="GO:0016787">
    <property type="term" value="F:hydrolase activity"/>
    <property type="evidence" value="ECO:0007669"/>
    <property type="project" value="UniProtKB-ARBA"/>
</dbReference>
<dbReference type="Pfam" id="PF01663">
    <property type="entry name" value="Phosphodiest"/>
    <property type="match status" value="1"/>
</dbReference>
<name>A0A7C1FFF7_9CHLR</name>
<dbReference type="SUPFAM" id="SSF53649">
    <property type="entry name" value="Alkaline phosphatase-like"/>
    <property type="match status" value="1"/>
</dbReference>
<comment type="caution">
    <text evidence="1">The sequence shown here is derived from an EMBL/GenBank/DDBJ whole genome shotgun (WGS) entry which is preliminary data.</text>
</comment>
<evidence type="ECO:0000313" key="1">
    <source>
        <dbReference type="EMBL" id="HDX31417.1"/>
    </source>
</evidence>